<dbReference type="AlphaFoldDB" id="A0A699J4Q1"/>
<accession>A0A699J4Q1</accession>
<proteinExistence type="predicted"/>
<gene>
    <name evidence="2" type="ORF">Tci_583750</name>
</gene>
<dbReference type="Pfam" id="PF24758">
    <property type="entry name" value="LRR_At5g56370"/>
    <property type="match status" value="1"/>
</dbReference>
<evidence type="ECO:0000313" key="2">
    <source>
        <dbReference type="EMBL" id="GFA11778.1"/>
    </source>
</evidence>
<reference evidence="2" key="1">
    <citation type="journal article" date="2019" name="Sci. Rep.">
        <title>Draft genome of Tanacetum cinerariifolium, the natural source of mosquito coil.</title>
        <authorList>
            <person name="Yamashiro T."/>
            <person name="Shiraishi A."/>
            <person name="Satake H."/>
            <person name="Nakayama K."/>
        </authorList>
    </citation>
    <scope>NUCLEOTIDE SEQUENCE</scope>
</reference>
<evidence type="ECO:0000259" key="1">
    <source>
        <dbReference type="Pfam" id="PF24758"/>
    </source>
</evidence>
<dbReference type="InterPro" id="IPR055411">
    <property type="entry name" value="LRR_FXL15/At3g58940/PEG3-like"/>
</dbReference>
<comment type="caution">
    <text evidence="2">The sequence shown here is derived from an EMBL/GenBank/DDBJ whole genome shotgun (WGS) entry which is preliminary data.</text>
</comment>
<dbReference type="InterPro" id="IPR053197">
    <property type="entry name" value="F-box_SCFL_complex_component"/>
</dbReference>
<name>A0A699J4Q1_TANCI</name>
<protein>
    <recommendedName>
        <fullName evidence="1">F-box/LRR-repeat protein 15/At3g58940/PEG3-like LRR domain-containing protein</fullName>
    </recommendedName>
</protein>
<sequence>MEGVDRINELTDEMLINNIMSRLDCTTKELIRTTATISKRWKNLWTQLPRLIFSYEFGCIDYFTVKADLHRYISFIENTLNQCPTDLNLKKFKLDMCVNNEFKSRANRWIHYAISRNVKEVDFRLWNVVGPFSYGYELWDVPVGQEFTYEDELFFNTSCITRMTMSFFRFNPPSGEISWGRLECLCLLCANLDEDMIEKILSGSPCLESLELNDCYGYKRIDVTSKSVKKLVFSDTTLIIRLMHSLRPI</sequence>
<feature type="domain" description="F-box/LRR-repeat protein 15/At3g58940/PEG3-like LRR" evidence="1">
    <location>
        <begin position="148"/>
        <end position="236"/>
    </location>
</feature>
<organism evidence="2">
    <name type="scientific">Tanacetum cinerariifolium</name>
    <name type="common">Dalmatian daisy</name>
    <name type="synonym">Chrysanthemum cinerariifolium</name>
    <dbReference type="NCBI Taxonomy" id="118510"/>
    <lineage>
        <taxon>Eukaryota</taxon>
        <taxon>Viridiplantae</taxon>
        <taxon>Streptophyta</taxon>
        <taxon>Embryophyta</taxon>
        <taxon>Tracheophyta</taxon>
        <taxon>Spermatophyta</taxon>
        <taxon>Magnoliopsida</taxon>
        <taxon>eudicotyledons</taxon>
        <taxon>Gunneridae</taxon>
        <taxon>Pentapetalae</taxon>
        <taxon>asterids</taxon>
        <taxon>campanulids</taxon>
        <taxon>Asterales</taxon>
        <taxon>Asteraceae</taxon>
        <taxon>Asteroideae</taxon>
        <taxon>Anthemideae</taxon>
        <taxon>Anthemidinae</taxon>
        <taxon>Tanacetum</taxon>
    </lineage>
</organism>
<dbReference type="PANTHER" id="PTHR34223:SF51">
    <property type="entry name" value="OS06G0556300 PROTEIN"/>
    <property type="match status" value="1"/>
</dbReference>
<dbReference type="PANTHER" id="PTHR34223">
    <property type="entry name" value="OS11G0201299 PROTEIN"/>
    <property type="match status" value="1"/>
</dbReference>
<dbReference type="EMBL" id="BKCJ010371580">
    <property type="protein sequence ID" value="GFA11778.1"/>
    <property type="molecule type" value="Genomic_DNA"/>
</dbReference>